<evidence type="ECO:0000313" key="2">
    <source>
        <dbReference type="Proteomes" id="UP000014040"/>
    </source>
</evidence>
<accession>R8H4I6</accession>
<reference evidence="1 2" key="1">
    <citation type="submission" date="2012-12" db="EMBL/GenBank/DDBJ databases">
        <title>The Genome Sequence of Bacillus cereus VD021.</title>
        <authorList>
            <consortium name="The Broad Institute Genome Sequencing Platform"/>
            <consortium name="The Broad Institute Genome Sequencing Center for Infectious Disease"/>
            <person name="Feldgarden M."/>
            <person name="Van der Auwera G.A."/>
            <person name="Mahillon J."/>
            <person name="Duprez V."/>
            <person name="Timmery S."/>
            <person name="Mattelet C."/>
            <person name="Dierick K."/>
            <person name="Sun M."/>
            <person name="Yu Z."/>
            <person name="Zhu L."/>
            <person name="Hu X."/>
            <person name="Shank E.B."/>
            <person name="Swiecicka I."/>
            <person name="Hansen B.M."/>
            <person name="Andrup L."/>
            <person name="Walker B."/>
            <person name="Young S.K."/>
            <person name="Zeng Q."/>
            <person name="Gargeya S."/>
            <person name="Fitzgerald M."/>
            <person name="Haas B."/>
            <person name="Abouelleil A."/>
            <person name="Alvarado L."/>
            <person name="Arachchi H.M."/>
            <person name="Berlin A.M."/>
            <person name="Chapman S.B."/>
            <person name="Dewar J."/>
            <person name="Goldberg J."/>
            <person name="Griggs A."/>
            <person name="Gujja S."/>
            <person name="Hansen M."/>
            <person name="Howarth C."/>
            <person name="Imamovic A."/>
            <person name="Larimer J."/>
            <person name="McCowan C."/>
            <person name="Murphy C."/>
            <person name="Neiman D."/>
            <person name="Pearson M."/>
            <person name="Priest M."/>
            <person name="Roberts A."/>
            <person name="Saif S."/>
            <person name="Shea T."/>
            <person name="Sisk P."/>
            <person name="Sykes S."/>
            <person name="Wortman J."/>
            <person name="Nusbaum C."/>
            <person name="Birren B."/>
        </authorList>
    </citation>
    <scope>NUCLEOTIDE SEQUENCE [LARGE SCALE GENOMIC DNA]</scope>
    <source>
        <strain evidence="1 2">VD021</strain>
    </source>
</reference>
<dbReference type="Proteomes" id="UP000014040">
    <property type="component" value="Unassembled WGS sequence"/>
</dbReference>
<comment type="caution">
    <text evidence="1">The sequence shown here is derived from an EMBL/GenBank/DDBJ whole genome shotgun (WGS) entry which is preliminary data.</text>
</comment>
<dbReference type="AlphaFoldDB" id="R8H4I6"/>
<organism evidence="1 2">
    <name type="scientific">Bacillus cereus VD021</name>
    <dbReference type="NCBI Taxonomy" id="1053224"/>
    <lineage>
        <taxon>Bacteria</taxon>
        <taxon>Bacillati</taxon>
        <taxon>Bacillota</taxon>
        <taxon>Bacilli</taxon>
        <taxon>Bacillales</taxon>
        <taxon>Bacillaceae</taxon>
        <taxon>Bacillus</taxon>
        <taxon>Bacillus cereus group</taxon>
    </lineage>
</organism>
<proteinExistence type="predicted"/>
<dbReference type="HOGENOM" id="CLU_161837_0_0_9"/>
<evidence type="ECO:0000313" key="1">
    <source>
        <dbReference type="EMBL" id="EOO67765.1"/>
    </source>
</evidence>
<gene>
    <name evidence="1" type="ORF">IIC_05294</name>
</gene>
<name>R8H4I6_BACCE</name>
<dbReference type="EMBL" id="AHES01000064">
    <property type="protein sequence ID" value="EOO67765.1"/>
    <property type="molecule type" value="Genomic_DNA"/>
</dbReference>
<dbReference type="RefSeq" id="WP_016103011.1">
    <property type="nucleotide sequence ID" value="NZ_KB976283.1"/>
</dbReference>
<protein>
    <submittedName>
        <fullName evidence="1">Uncharacterized protein</fullName>
    </submittedName>
</protein>
<dbReference type="PATRIC" id="fig|1053224.3.peg.5330"/>
<sequence length="128" mass="14504">MKKYELKMIDNKLLIDMGNNKNDDITTYGYDGLPNVYDTCDIDPAKILGTVELSQEQIEAIQDEYKNGDKCDWCGEGSKKLSDPHLFEYIPNAKMCRNCWEKSRKNYLGATGYDIGPFGGEKESNDGN</sequence>